<keyword evidence="3" id="KW-1185">Reference proteome</keyword>
<dbReference type="PROSITE" id="PS51273">
    <property type="entry name" value="GATASE_TYPE_1"/>
    <property type="match status" value="1"/>
</dbReference>
<dbReference type="RefSeq" id="WP_274456827.1">
    <property type="nucleotide sequence ID" value="NZ_CP067097.1"/>
</dbReference>
<dbReference type="InterPro" id="IPR011697">
    <property type="entry name" value="Peptidase_C26"/>
</dbReference>
<dbReference type="SUPFAM" id="SSF52317">
    <property type="entry name" value="Class I glutamine amidotransferase-like"/>
    <property type="match status" value="1"/>
</dbReference>
<dbReference type="PANTHER" id="PTHR43235:SF1">
    <property type="entry name" value="GLUTAMINE AMIDOTRANSFERASE PB2B2.05-RELATED"/>
    <property type="match status" value="1"/>
</dbReference>
<dbReference type="Gene3D" id="3.40.50.880">
    <property type="match status" value="1"/>
</dbReference>
<evidence type="ECO:0000256" key="1">
    <source>
        <dbReference type="SAM" id="MobiDB-lite"/>
    </source>
</evidence>
<protein>
    <submittedName>
        <fullName evidence="2">Glutamine amidotransferase</fullName>
    </submittedName>
</protein>
<evidence type="ECO:0000313" key="2">
    <source>
        <dbReference type="EMBL" id="MDQ0190068.1"/>
    </source>
</evidence>
<evidence type="ECO:0000313" key="3">
    <source>
        <dbReference type="Proteomes" id="UP001232973"/>
    </source>
</evidence>
<feature type="region of interest" description="Disordered" evidence="1">
    <location>
        <begin position="210"/>
        <end position="241"/>
    </location>
</feature>
<sequence length="293" mass="31452">MKPLIGLTSYRHKFAWNKPGPDLQGAVLADDYTQAIEEAGGIPLVIPYLETEEAVRHVVERLDGLILTGGNDIDPSIFGEEPHKGLGEVCPERDWLEVTLVRYARQFGKPLLGICRGMQVINAALGGTLYQDLAREWAGSIQHSQRAARHHLSHKVHIKPGSQLFHLLGAAETLRTNSFHHQAVRDVAPGLVAVAWDDEGLVEAVEAEEGWSPGASGSADALGSAGGSGTPGVPGGPGTPRRGTFLVAVQWHPENLWRTTPVFLGLFRGLVEAAHDGAVHDIGLAGFPEVSHR</sequence>
<dbReference type="InterPro" id="IPR029062">
    <property type="entry name" value="Class_I_gatase-like"/>
</dbReference>
<reference evidence="2 3" key="1">
    <citation type="submission" date="2023-07" db="EMBL/GenBank/DDBJ databases">
        <title>Genomic Encyclopedia of Type Strains, Phase IV (KMG-IV): sequencing the most valuable type-strain genomes for metagenomic binning, comparative biology and taxonomic classification.</title>
        <authorList>
            <person name="Goeker M."/>
        </authorList>
    </citation>
    <scope>NUCLEOTIDE SEQUENCE [LARGE SCALE GENOMIC DNA]</scope>
    <source>
        <strain evidence="2 3">DSM 4006</strain>
    </source>
</reference>
<dbReference type="InterPro" id="IPR044668">
    <property type="entry name" value="PuuD-like"/>
</dbReference>
<feature type="compositionally biased region" description="Gly residues" evidence="1">
    <location>
        <begin position="224"/>
        <end position="238"/>
    </location>
</feature>
<proteinExistence type="predicted"/>
<dbReference type="PANTHER" id="PTHR43235">
    <property type="entry name" value="GLUTAMINE AMIDOTRANSFERASE PB2B2.05-RELATED"/>
    <property type="match status" value="1"/>
</dbReference>
<organism evidence="2 3">
    <name type="scientific">Alicyclobacillus cycloheptanicus</name>
    <dbReference type="NCBI Taxonomy" id="1457"/>
    <lineage>
        <taxon>Bacteria</taxon>
        <taxon>Bacillati</taxon>
        <taxon>Bacillota</taxon>
        <taxon>Bacilli</taxon>
        <taxon>Bacillales</taxon>
        <taxon>Alicyclobacillaceae</taxon>
        <taxon>Alicyclobacillus</taxon>
    </lineage>
</organism>
<name>A0ABT9XJV9_9BACL</name>
<dbReference type="Proteomes" id="UP001232973">
    <property type="component" value="Unassembled WGS sequence"/>
</dbReference>
<keyword evidence="2" id="KW-0315">Glutamine amidotransferase</keyword>
<dbReference type="EMBL" id="JAUSTP010000014">
    <property type="protein sequence ID" value="MDQ0190068.1"/>
    <property type="molecule type" value="Genomic_DNA"/>
</dbReference>
<feature type="compositionally biased region" description="Low complexity" evidence="1">
    <location>
        <begin position="214"/>
        <end position="223"/>
    </location>
</feature>
<accession>A0ABT9XJV9</accession>
<comment type="caution">
    <text evidence="2">The sequence shown here is derived from an EMBL/GenBank/DDBJ whole genome shotgun (WGS) entry which is preliminary data.</text>
</comment>
<dbReference type="Pfam" id="PF07722">
    <property type="entry name" value="Peptidase_C26"/>
    <property type="match status" value="1"/>
</dbReference>
<dbReference type="CDD" id="cd01745">
    <property type="entry name" value="GATase1_2"/>
    <property type="match status" value="1"/>
</dbReference>
<gene>
    <name evidence="2" type="ORF">J2S03_001931</name>
</gene>